<feature type="compositionally biased region" description="Basic and acidic residues" evidence="1">
    <location>
        <begin position="87"/>
        <end position="98"/>
    </location>
</feature>
<comment type="caution">
    <text evidence="3">The sequence shown here is derived from an EMBL/GenBank/DDBJ whole genome shotgun (WGS) entry which is preliminary data.</text>
</comment>
<feature type="region of interest" description="Disordered" evidence="1">
    <location>
        <begin position="79"/>
        <end position="98"/>
    </location>
</feature>
<dbReference type="Proteomes" id="UP001254832">
    <property type="component" value="Unassembled WGS sequence"/>
</dbReference>
<name>A0AAP5H600_PAEAM</name>
<dbReference type="SUPFAM" id="SSF47789">
    <property type="entry name" value="C-terminal domain of RNA polymerase alpha subunit"/>
    <property type="match status" value="1"/>
</dbReference>
<dbReference type="InterPro" id="IPR011260">
    <property type="entry name" value="RNAP_asu_C"/>
</dbReference>
<dbReference type="AlphaFoldDB" id="A0AAP5H600"/>
<dbReference type="GO" id="GO:0006351">
    <property type="term" value="P:DNA-templated transcription"/>
    <property type="evidence" value="ECO:0007669"/>
    <property type="project" value="InterPro"/>
</dbReference>
<gene>
    <name evidence="3" type="ORF">J2W91_005508</name>
</gene>
<evidence type="ECO:0000259" key="2">
    <source>
        <dbReference type="Pfam" id="PF03118"/>
    </source>
</evidence>
<evidence type="ECO:0000256" key="1">
    <source>
        <dbReference type="SAM" id="MobiDB-lite"/>
    </source>
</evidence>
<feature type="domain" description="RNA polymerase alpha subunit C-terminal" evidence="2">
    <location>
        <begin position="44"/>
        <end position="91"/>
    </location>
</feature>
<dbReference type="EMBL" id="JAVDTR010000021">
    <property type="protein sequence ID" value="MDR6726983.1"/>
    <property type="molecule type" value="Genomic_DNA"/>
</dbReference>
<dbReference type="GO" id="GO:0003677">
    <property type="term" value="F:DNA binding"/>
    <property type="evidence" value="ECO:0007669"/>
    <property type="project" value="InterPro"/>
</dbReference>
<dbReference type="Gene3D" id="1.10.150.20">
    <property type="entry name" value="5' to 3' exonuclease, C-terminal subdomain"/>
    <property type="match status" value="1"/>
</dbReference>
<dbReference type="NCBIfam" id="NF005841">
    <property type="entry name" value="PRK07758.1"/>
    <property type="match status" value="1"/>
</dbReference>
<accession>A0AAP5H600</accession>
<evidence type="ECO:0000313" key="3">
    <source>
        <dbReference type="EMBL" id="MDR6726983.1"/>
    </source>
</evidence>
<sequence length="98" mass="11107">MLAETNKTLRTCEQGHQYYKSSDCPTCPECEKKRKPLTGFLSLLSAPARRALEHEGITTVQELANYREKDILKLHGIGPSSMPSLRKSLEEKGLRFKD</sequence>
<organism evidence="3 4">
    <name type="scientific">Paenibacillus amylolyticus</name>
    <dbReference type="NCBI Taxonomy" id="1451"/>
    <lineage>
        <taxon>Bacteria</taxon>
        <taxon>Bacillati</taxon>
        <taxon>Bacillota</taxon>
        <taxon>Bacilli</taxon>
        <taxon>Bacillales</taxon>
        <taxon>Paenibacillaceae</taxon>
        <taxon>Paenibacillus</taxon>
    </lineage>
</organism>
<evidence type="ECO:0000313" key="4">
    <source>
        <dbReference type="Proteomes" id="UP001254832"/>
    </source>
</evidence>
<reference evidence="3" key="1">
    <citation type="submission" date="2023-07" db="EMBL/GenBank/DDBJ databases">
        <title>Sorghum-associated microbial communities from plants grown in Nebraska, USA.</title>
        <authorList>
            <person name="Schachtman D."/>
        </authorList>
    </citation>
    <scope>NUCLEOTIDE SEQUENCE</scope>
    <source>
        <strain evidence="3">BE80</strain>
    </source>
</reference>
<dbReference type="GO" id="GO:0003899">
    <property type="term" value="F:DNA-directed RNA polymerase activity"/>
    <property type="evidence" value="ECO:0007669"/>
    <property type="project" value="InterPro"/>
</dbReference>
<protein>
    <submittedName>
        <fullName evidence="3">RecB family nuclease</fullName>
    </submittedName>
</protein>
<dbReference type="Pfam" id="PF03118">
    <property type="entry name" value="RNA_pol_A_CTD"/>
    <property type="match status" value="1"/>
</dbReference>
<proteinExistence type="predicted"/>